<sequence length="64" mass="7502">MDGVLYCKTHFEQLFKESGNFSKNFQTGILTFFKKKYMQTSAPSKVSPLFSGTQDKRMRYYNIS</sequence>
<keyword evidence="1" id="KW-0479">Metal-binding</keyword>
<evidence type="ECO:0000256" key="1">
    <source>
        <dbReference type="ARBA" id="ARBA00023038"/>
    </source>
</evidence>
<accession>A0A830D1R6</accession>
<keyword evidence="3" id="KW-1185">Reference proteome</keyword>
<dbReference type="OrthoDB" id="995562at2759"/>
<organism evidence="2 3">
    <name type="scientific">Phtheirospermum japonicum</name>
    <dbReference type="NCBI Taxonomy" id="374723"/>
    <lineage>
        <taxon>Eukaryota</taxon>
        <taxon>Viridiplantae</taxon>
        <taxon>Streptophyta</taxon>
        <taxon>Embryophyta</taxon>
        <taxon>Tracheophyta</taxon>
        <taxon>Spermatophyta</taxon>
        <taxon>Magnoliopsida</taxon>
        <taxon>eudicotyledons</taxon>
        <taxon>Gunneridae</taxon>
        <taxon>Pentapetalae</taxon>
        <taxon>asterids</taxon>
        <taxon>lamiids</taxon>
        <taxon>Lamiales</taxon>
        <taxon>Orobanchaceae</taxon>
        <taxon>Orobanchaceae incertae sedis</taxon>
        <taxon>Phtheirospermum</taxon>
    </lineage>
</organism>
<reference evidence="2" key="1">
    <citation type="submission" date="2020-07" db="EMBL/GenBank/DDBJ databases">
        <title>Ethylene signaling mediates host invasion by parasitic plants.</title>
        <authorList>
            <person name="Yoshida S."/>
        </authorList>
    </citation>
    <scope>NUCLEOTIDE SEQUENCE</scope>
    <source>
        <strain evidence="2">Okayama</strain>
    </source>
</reference>
<comment type="caution">
    <text evidence="2">The sequence shown here is derived from an EMBL/GenBank/DDBJ whole genome shotgun (WGS) entry which is preliminary data.</text>
</comment>
<evidence type="ECO:0000313" key="3">
    <source>
        <dbReference type="Proteomes" id="UP000653305"/>
    </source>
</evidence>
<proteinExistence type="predicted"/>
<evidence type="ECO:0000313" key="2">
    <source>
        <dbReference type="EMBL" id="GFQ01176.1"/>
    </source>
</evidence>
<gene>
    <name evidence="2" type="ORF">PHJA_002261500</name>
</gene>
<dbReference type="PANTHER" id="PTHR24206">
    <property type="entry name" value="OS06G0237300 PROTEIN"/>
    <property type="match status" value="1"/>
</dbReference>
<name>A0A830D1R6_9LAMI</name>
<keyword evidence="1" id="KW-0440">LIM domain</keyword>
<protein>
    <submittedName>
        <fullName evidence="2">Lim domain-containing protein plim2c</fullName>
    </submittedName>
</protein>
<dbReference type="Proteomes" id="UP000653305">
    <property type="component" value="Unassembled WGS sequence"/>
</dbReference>
<dbReference type="EMBL" id="BMAC01000662">
    <property type="protein sequence ID" value="GFQ01176.1"/>
    <property type="molecule type" value="Genomic_DNA"/>
</dbReference>
<dbReference type="AlphaFoldDB" id="A0A830D1R6"/>
<keyword evidence="1" id="KW-0862">Zinc</keyword>
<dbReference type="SUPFAM" id="SSF57716">
    <property type="entry name" value="Glucocorticoid receptor-like (DNA-binding domain)"/>
    <property type="match status" value="1"/>
</dbReference>